<keyword evidence="1" id="KW-0472">Membrane</keyword>
<keyword evidence="3" id="KW-1185">Reference proteome</keyword>
<reference evidence="2 3" key="1">
    <citation type="submission" date="2019-07" db="EMBL/GenBank/DDBJ databases">
        <title>Draft genome assembly of a fouling barnacle, Amphibalanus amphitrite (Darwin, 1854): The first reference genome for Thecostraca.</title>
        <authorList>
            <person name="Kim W."/>
        </authorList>
    </citation>
    <scope>NUCLEOTIDE SEQUENCE [LARGE SCALE GENOMIC DNA]</scope>
    <source>
        <strain evidence="2">SNU_AA5</strain>
        <tissue evidence="2">Soma without cirri and trophi</tissue>
    </source>
</reference>
<feature type="transmembrane region" description="Helical" evidence="1">
    <location>
        <begin position="137"/>
        <end position="156"/>
    </location>
</feature>
<evidence type="ECO:0000256" key="1">
    <source>
        <dbReference type="SAM" id="Phobius"/>
    </source>
</evidence>
<dbReference type="AlphaFoldDB" id="A0A6A4VFE7"/>
<accession>A0A6A4VFE7</accession>
<feature type="transmembrane region" description="Helical" evidence="1">
    <location>
        <begin position="53"/>
        <end position="73"/>
    </location>
</feature>
<feature type="transmembrane region" description="Helical" evidence="1">
    <location>
        <begin position="12"/>
        <end position="33"/>
    </location>
</feature>
<evidence type="ECO:0000313" key="3">
    <source>
        <dbReference type="Proteomes" id="UP000440578"/>
    </source>
</evidence>
<comment type="caution">
    <text evidence="2">The sequence shown here is derived from an EMBL/GenBank/DDBJ whole genome shotgun (WGS) entry which is preliminary data.</text>
</comment>
<protein>
    <submittedName>
        <fullName evidence="2">Uncharacterized protein</fullName>
    </submittedName>
</protein>
<gene>
    <name evidence="2" type="ORF">FJT64_007280</name>
</gene>
<dbReference type="Proteomes" id="UP000440578">
    <property type="component" value="Unassembled WGS sequence"/>
</dbReference>
<keyword evidence="1" id="KW-1133">Transmembrane helix</keyword>
<proteinExistence type="predicted"/>
<organism evidence="2 3">
    <name type="scientific">Amphibalanus amphitrite</name>
    <name type="common">Striped barnacle</name>
    <name type="synonym">Balanus amphitrite</name>
    <dbReference type="NCBI Taxonomy" id="1232801"/>
    <lineage>
        <taxon>Eukaryota</taxon>
        <taxon>Metazoa</taxon>
        <taxon>Ecdysozoa</taxon>
        <taxon>Arthropoda</taxon>
        <taxon>Crustacea</taxon>
        <taxon>Multicrustacea</taxon>
        <taxon>Cirripedia</taxon>
        <taxon>Thoracica</taxon>
        <taxon>Thoracicalcarea</taxon>
        <taxon>Balanomorpha</taxon>
        <taxon>Balanoidea</taxon>
        <taxon>Balanidae</taxon>
        <taxon>Amphibalaninae</taxon>
        <taxon>Amphibalanus</taxon>
    </lineage>
</organism>
<feature type="transmembrane region" description="Helical" evidence="1">
    <location>
        <begin position="176"/>
        <end position="197"/>
    </location>
</feature>
<feature type="transmembrane region" description="Helical" evidence="1">
    <location>
        <begin position="93"/>
        <end position="116"/>
    </location>
</feature>
<dbReference type="EMBL" id="VIIS01001636">
    <property type="protein sequence ID" value="KAF0295147.1"/>
    <property type="molecule type" value="Genomic_DNA"/>
</dbReference>
<name>A0A6A4VFE7_AMPAM</name>
<sequence length="260" mass="28964">MQDFARSPSPGQHVLALLVIAIILSSVVASVFFQRAMRRCRARPTVFNRLLLLRSYVLQANLATELFIVMPLLQRLTRLHLVLCGFFDGLTNVLAFTITYLTCWLGLSRLLLLAVARWAPRHAWRLTNRLRPNSNNTAVGILLLISTAANTLLLYADATLPPAPPRHRNVLSARRFALLTLCEQLLVLLWAPGSALTAGVTRALLIRVLMIGQAGLMDTVGLALISPQLRLVLLGGRQQRPRRKRTKRVAPVPVIRLELI</sequence>
<keyword evidence="1" id="KW-0812">Transmembrane</keyword>
<evidence type="ECO:0000313" key="2">
    <source>
        <dbReference type="EMBL" id="KAF0295147.1"/>
    </source>
</evidence>
<feature type="transmembrane region" description="Helical" evidence="1">
    <location>
        <begin position="204"/>
        <end position="225"/>
    </location>
</feature>